<keyword evidence="1" id="KW-0649">Protein kinase inhibitor</keyword>
<dbReference type="PANTHER" id="PTHR33332">
    <property type="entry name" value="REVERSE TRANSCRIPTASE DOMAIN-CONTAINING PROTEIN"/>
    <property type="match status" value="1"/>
</dbReference>
<dbReference type="AlphaFoldDB" id="A0ABC9XQG7"/>
<keyword evidence="2" id="KW-1185">Reference proteome</keyword>
<dbReference type="EMBL" id="BAAFJT010000022">
    <property type="protein sequence ID" value="GAB0199267.1"/>
    <property type="molecule type" value="Genomic_DNA"/>
</dbReference>
<evidence type="ECO:0000313" key="2">
    <source>
        <dbReference type="Proteomes" id="UP001623348"/>
    </source>
</evidence>
<evidence type="ECO:0000313" key="1">
    <source>
        <dbReference type="EMBL" id="GAB0199267.1"/>
    </source>
</evidence>
<organism evidence="1 2">
    <name type="scientific">Grus japonensis</name>
    <name type="common">Japanese crane</name>
    <name type="synonym">Red-crowned crane</name>
    <dbReference type="NCBI Taxonomy" id="30415"/>
    <lineage>
        <taxon>Eukaryota</taxon>
        <taxon>Metazoa</taxon>
        <taxon>Chordata</taxon>
        <taxon>Craniata</taxon>
        <taxon>Vertebrata</taxon>
        <taxon>Euteleostomi</taxon>
        <taxon>Archelosauria</taxon>
        <taxon>Archosauria</taxon>
        <taxon>Dinosauria</taxon>
        <taxon>Saurischia</taxon>
        <taxon>Theropoda</taxon>
        <taxon>Coelurosauria</taxon>
        <taxon>Aves</taxon>
        <taxon>Neognathae</taxon>
        <taxon>Neoaves</taxon>
        <taxon>Gruiformes</taxon>
        <taxon>Gruidae</taxon>
        <taxon>Grus</taxon>
    </lineage>
</organism>
<dbReference type="GO" id="GO:0004860">
    <property type="term" value="F:protein kinase inhibitor activity"/>
    <property type="evidence" value="ECO:0007669"/>
    <property type="project" value="UniProtKB-KW"/>
</dbReference>
<accession>A0ABC9XQG7</accession>
<sequence length="127" mass="14345">MDSGIECTLSKFADNTKLCGAVNRLEGRDAIQRDLDGLERWARVNRMKFSKAKCKVLHVGQRNPKHSYRLGREWIESSPEEKDLGVLVDEKFNMSRQCALAAQKANHILGCIKNSVTSRSREVTLPS</sequence>
<gene>
    <name evidence="1" type="ORF">GRJ2_002392100</name>
</gene>
<proteinExistence type="predicted"/>
<dbReference type="Proteomes" id="UP001623348">
    <property type="component" value="Unassembled WGS sequence"/>
</dbReference>
<reference evidence="1 2" key="1">
    <citation type="submission" date="2024-06" db="EMBL/GenBank/DDBJ databases">
        <title>The draft genome of Grus japonensis, version 3.</title>
        <authorList>
            <person name="Nabeshima K."/>
            <person name="Suzuki S."/>
            <person name="Onuma M."/>
        </authorList>
    </citation>
    <scope>NUCLEOTIDE SEQUENCE [LARGE SCALE GENOMIC DNA]</scope>
    <source>
        <strain evidence="1 2">451A</strain>
    </source>
</reference>
<name>A0ABC9XQG7_GRUJA</name>
<protein>
    <submittedName>
        <fullName evidence="1">cAMP-dependent protein kinase inhibitor alpha</fullName>
    </submittedName>
</protein>
<comment type="caution">
    <text evidence="1">The sequence shown here is derived from an EMBL/GenBank/DDBJ whole genome shotgun (WGS) entry which is preliminary data.</text>
</comment>